<organism evidence="2 3">
    <name type="scientific">Propioniciclava coleopterorum</name>
    <dbReference type="NCBI Taxonomy" id="2714937"/>
    <lineage>
        <taxon>Bacteria</taxon>
        <taxon>Bacillati</taxon>
        <taxon>Actinomycetota</taxon>
        <taxon>Actinomycetes</taxon>
        <taxon>Propionibacteriales</taxon>
        <taxon>Propionibacteriaceae</taxon>
        <taxon>Propioniciclava</taxon>
    </lineage>
</organism>
<feature type="compositionally biased region" description="Basic and acidic residues" evidence="1">
    <location>
        <begin position="8"/>
        <end position="17"/>
    </location>
</feature>
<evidence type="ECO:0000256" key="1">
    <source>
        <dbReference type="SAM" id="MobiDB-lite"/>
    </source>
</evidence>
<protein>
    <submittedName>
        <fullName evidence="2">Uncharacterized protein</fullName>
    </submittedName>
</protein>
<dbReference type="RefSeq" id="WP_166230729.1">
    <property type="nucleotide sequence ID" value="NZ_CP049865.1"/>
</dbReference>
<dbReference type="EMBL" id="CP049865">
    <property type="protein sequence ID" value="QIK70968.1"/>
    <property type="molecule type" value="Genomic_DNA"/>
</dbReference>
<evidence type="ECO:0000313" key="2">
    <source>
        <dbReference type="EMBL" id="QIK70968.1"/>
    </source>
</evidence>
<accession>A0A6G7Y2U6</accession>
<gene>
    <name evidence="2" type="ORF">G7070_00075</name>
</gene>
<keyword evidence="3" id="KW-1185">Reference proteome</keyword>
<dbReference type="AlphaFoldDB" id="A0A6G7Y2U6"/>
<evidence type="ECO:0000313" key="3">
    <source>
        <dbReference type="Proteomes" id="UP000501058"/>
    </source>
</evidence>
<dbReference type="KEGG" id="prv:G7070_00075"/>
<dbReference type="Proteomes" id="UP000501058">
    <property type="component" value="Chromosome"/>
</dbReference>
<proteinExistence type="predicted"/>
<reference evidence="2 3" key="1">
    <citation type="submission" date="2020-03" db="EMBL/GenBank/DDBJ databases">
        <title>Propioniciclava sp. nov., isolated from Hydrophilus acuminatus.</title>
        <authorList>
            <person name="Hyun D.-W."/>
            <person name="Bae J.-W."/>
        </authorList>
    </citation>
    <scope>NUCLEOTIDE SEQUENCE [LARGE SCALE GENOMIC DNA]</scope>
    <source>
        <strain evidence="2 3">HDW11</strain>
    </source>
</reference>
<feature type="region of interest" description="Disordered" evidence="1">
    <location>
        <begin position="1"/>
        <end position="53"/>
    </location>
</feature>
<sequence>MNTTDSPQHVDPRRDPQRVVPTPADEALSVPRQNRDPAVEASTTPEAVRAAQVARTEKQRVAVVRGRGVEWVRPTDLMARHSANVAGRGLDFQAELARRTRTPLRVGMQAARDRARRLPPITAFGRRTVTTSAPTRPGVGIG</sequence>
<name>A0A6G7Y2U6_9ACTN</name>